<dbReference type="eggNOG" id="COG0668">
    <property type="taxonomic scope" value="Bacteria"/>
</dbReference>
<dbReference type="InterPro" id="IPR049142">
    <property type="entry name" value="MS_channel_1st"/>
</dbReference>
<sequence>MQTSIHMRQLYLLSLIGFFLCFYKVQASNGENIEYDLSSPRATIITHLGTLEEENCNYEVAAKPFLQNNRTIDEAIKLAIGLKDILKEKEIQIDLDNIPQEPNYIDHKAKFHKYQLTDSLPKVYLVKVHNQWVYSEATVKYVEKFYQRNYLLGKKLSLEWIFKHLYRKVFFEIHVWQIVILLLSFLVSIILYRILNFLLRSYSRSLTSSEGYEVINPLVSPFNIFIISLLFGIIIPILKLPRILENRLLIYTRGFLFFLAMVLCYRLADLFSFYIHKKAIEKRTNFNLVLLPMITVCLKVLVIIVGLLVTIQSLGFNIRGLIAGVGIGGLGFALASQDTIKNFFGSLVILTDKPFKIGDHIVADKVDGKVEEIGFRSTRIRTSQDSIIYIPNGKLADTSVDNHGEKQYKRFSTDLAIPHTTPAPLIETFIEGLRKIVEHCPAAREGKYYSYLYNLEDSLFYIKIEVVFSVTDYNVELANRQEILLQISKLAHMLGIPFGAYILRKKSIFDEEAFLANWEIDPNSLKEKLQDFFNNNDNNSITP</sequence>
<feature type="transmembrane region" description="Helical" evidence="7">
    <location>
        <begin position="175"/>
        <end position="195"/>
    </location>
</feature>
<dbReference type="PANTHER" id="PTHR43634">
    <property type="entry name" value="OW CONDUCTANCE MECHANOSENSITIVE CHANNEL"/>
    <property type="match status" value="1"/>
</dbReference>
<evidence type="ECO:0000256" key="2">
    <source>
        <dbReference type="ARBA" id="ARBA00008017"/>
    </source>
</evidence>
<organism evidence="10 11">
    <name type="scientific">Amoebophilus asiaticus (strain 5a2)</name>
    <dbReference type="NCBI Taxonomy" id="452471"/>
    <lineage>
        <taxon>Bacteria</taxon>
        <taxon>Pseudomonadati</taxon>
        <taxon>Bacteroidota</taxon>
        <taxon>Cytophagia</taxon>
        <taxon>Cytophagales</taxon>
        <taxon>Amoebophilaceae</taxon>
        <taxon>Candidatus Amoebophilus</taxon>
    </lineage>
</organism>
<dbReference type="PANTHER" id="PTHR43634:SF2">
    <property type="entry name" value="LOW CONDUCTANCE MECHANOSENSITIVE CHANNEL YNAI"/>
    <property type="match status" value="1"/>
</dbReference>
<dbReference type="InterPro" id="IPR023408">
    <property type="entry name" value="MscS_beta-dom_sf"/>
</dbReference>
<dbReference type="SUPFAM" id="SSF50182">
    <property type="entry name" value="Sm-like ribonucleoproteins"/>
    <property type="match status" value="1"/>
</dbReference>
<dbReference type="InterPro" id="IPR045042">
    <property type="entry name" value="YnaI-like"/>
</dbReference>
<dbReference type="Gene3D" id="2.30.30.60">
    <property type="match status" value="1"/>
</dbReference>
<dbReference type="GO" id="GO:0008381">
    <property type="term" value="F:mechanosensitive monoatomic ion channel activity"/>
    <property type="evidence" value="ECO:0007669"/>
    <property type="project" value="UniProtKB-ARBA"/>
</dbReference>
<dbReference type="InterPro" id="IPR011014">
    <property type="entry name" value="MscS_channel_TM-2"/>
</dbReference>
<dbReference type="InterPro" id="IPR010920">
    <property type="entry name" value="LSM_dom_sf"/>
</dbReference>
<evidence type="ECO:0000256" key="7">
    <source>
        <dbReference type="SAM" id="Phobius"/>
    </source>
</evidence>
<evidence type="ECO:0000256" key="1">
    <source>
        <dbReference type="ARBA" id="ARBA00004651"/>
    </source>
</evidence>
<evidence type="ECO:0008006" key="12">
    <source>
        <dbReference type="Google" id="ProtNLM"/>
    </source>
</evidence>
<name>B3ES36_AMOA5</name>
<dbReference type="Pfam" id="PF21088">
    <property type="entry name" value="MS_channel_1st"/>
    <property type="match status" value="1"/>
</dbReference>
<dbReference type="STRING" id="452471.Aasi_0641"/>
<evidence type="ECO:0000313" key="11">
    <source>
        <dbReference type="Proteomes" id="UP000001227"/>
    </source>
</evidence>
<dbReference type="Gene3D" id="1.10.287.1260">
    <property type="match status" value="1"/>
</dbReference>
<dbReference type="GO" id="GO:0005886">
    <property type="term" value="C:plasma membrane"/>
    <property type="evidence" value="ECO:0007669"/>
    <property type="project" value="UniProtKB-SubCell"/>
</dbReference>
<evidence type="ECO:0000259" key="8">
    <source>
        <dbReference type="Pfam" id="PF00924"/>
    </source>
</evidence>
<dbReference type="KEGG" id="aas:Aasi_0641"/>
<evidence type="ECO:0000256" key="3">
    <source>
        <dbReference type="ARBA" id="ARBA00022475"/>
    </source>
</evidence>
<dbReference type="InterPro" id="IPR006685">
    <property type="entry name" value="MscS_channel_2nd"/>
</dbReference>
<proteinExistence type="inferred from homology"/>
<evidence type="ECO:0000256" key="6">
    <source>
        <dbReference type="ARBA" id="ARBA00023136"/>
    </source>
</evidence>
<comment type="subcellular location">
    <subcellularLocation>
        <location evidence="1">Cell membrane</location>
        <topology evidence="1">Multi-pass membrane protein</topology>
    </subcellularLocation>
</comment>
<keyword evidence="5 7" id="KW-1133">Transmembrane helix</keyword>
<dbReference type="AlphaFoldDB" id="B3ES36"/>
<comment type="similarity">
    <text evidence="2">Belongs to the MscS (TC 1.A.23) family.</text>
</comment>
<feature type="transmembrane region" description="Helical" evidence="7">
    <location>
        <begin position="288"/>
        <end position="310"/>
    </location>
</feature>
<gene>
    <name evidence="10" type="ordered locus">Aasi_0641</name>
</gene>
<keyword evidence="11" id="KW-1185">Reference proteome</keyword>
<dbReference type="EMBL" id="CP001102">
    <property type="protein sequence ID" value="ACE06038.1"/>
    <property type="molecule type" value="Genomic_DNA"/>
</dbReference>
<dbReference type="Proteomes" id="UP000001227">
    <property type="component" value="Chromosome"/>
</dbReference>
<keyword evidence="6 7" id="KW-0472">Membrane</keyword>
<dbReference type="RefSeq" id="WP_012472806.1">
    <property type="nucleotide sequence ID" value="NC_010830.1"/>
</dbReference>
<keyword evidence="3" id="KW-1003">Cell membrane</keyword>
<feature type="transmembrane region" description="Helical" evidence="7">
    <location>
        <begin position="250"/>
        <end position="268"/>
    </location>
</feature>
<feature type="domain" description="Mechanosensitive ion channel transmembrane helices 2/3" evidence="9">
    <location>
        <begin position="297"/>
        <end position="337"/>
    </location>
</feature>
<dbReference type="SUPFAM" id="SSF82861">
    <property type="entry name" value="Mechanosensitive channel protein MscS (YggB), transmembrane region"/>
    <property type="match status" value="1"/>
</dbReference>
<feature type="domain" description="Mechanosensitive ion channel MscS" evidence="8">
    <location>
        <begin position="338"/>
        <end position="403"/>
    </location>
</feature>
<feature type="transmembrane region" description="Helical" evidence="7">
    <location>
        <begin position="215"/>
        <end position="238"/>
    </location>
</feature>
<evidence type="ECO:0000256" key="4">
    <source>
        <dbReference type="ARBA" id="ARBA00022692"/>
    </source>
</evidence>
<dbReference type="HOGENOM" id="CLU_015233_1_1_10"/>
<accession>B3ES36</accession>
<feature type="transmembrane region" description="Helical" evidence="7">
    <location>
        <begin position="316"/>
        <end position="335"/>
    </location>
</feature>
<evidence type="ECO:0000256" key="5">
    <source>
        <dbReference type="ARBA" id="ARBA00022989"/>
    </source>
</evidence>
<evidence type="ECO:0000313" key="10">
    <source>
        <dbReference type="EMBL" id="ACE06038.1"/>
    </source>
</evidence>
<dbReference type="Pfam" id="PF00924">
    <property type="entry name" value="MS_channel_2nd"/>
    <property type="match status" value="1"/>
</dbReference>
<reference evidence="10 11" key="1">
    <citation type="journal article" date="2010" name="J. Bacteriol.">
        <title>The genome of the amoeba symbiont 'Candidatus Amoebophilus asiaticus' reveals common mechanisms for host cell interaction among amoeba-associated bacteria.</title>
        <authorList>
            <person name="Schmitz-Esser S."/>
            <person name="Tischler P."/>
            <person name="Arnold R."/>
            <person name="Montanaro J."/>
            <person name="Wagner M."/>
            <person name="Rattei T."/>
            <person name="Horn M."/>
        </authorList>
    </citation>
    <scope>NUCLEOTIDE SEQUENCE [LARGE SCALE GENOMIC DNA]</scope>
    <source>
        <strain evidence="10 11">5a2</strain>
    </source>
</reference>
<keyword evidence="4 7" id="KW-0812">Transmembrane</keyword>
<protein>
    <recommendedName>
        <fullName evidence="12">MscS Mechanosensitive ion channel</fullName>
    </recommendedName>
</protein>
<evidence type="ECO:0000259" key="9">
    <source>
        <dbReference type="Pfam" id="PF21088"/>
    </source>
</evidence>